<name>A0A183TUL0_SCHSO</name>
<dbReference type="OrthoDB" id="1931567at2759"/>
<dbReference type="WBParaSite" id="SSLN_0002090301-mRNA-1">
    <property type="protein sequence ID" value="SSLN_0002090301-mRNA-1"/>
    <property type="gene ID" value="SSLN_0002090301"/>
</dbReference>
<dbReference type="GO" id="GO:0030619">
    <property type="term" value="F:U1 snRNA binding"/>
    <property type="evidence" value="ECO:0007669"/>
    <property type="project" value="TreeGrafter"/>
</dbReference>
<dbReference type="GO" id="GO:0017070">
    <property type="term" value="F:U6 snRNA binding"/>
    <property type="evidence" value="ECO:0007669"/>
    <property type="project" value="TreeGrafter"/>
</dbReference>
<dbReference type="Proteomes" id="UP000275846">
    <property type="component" value="Unassembled WGS sequence"/>
</dbReference>
<reference evidence="2 3" key="2">
    <citation type="submission" date="2018-11" db="EMBL/GenBank/DDBJ databases">
        <authorList>
            <consortium name="Pathogen Informatics"/>
        </authorList>
    </citation>
    <scope>NUCLEOTIDE SEQUENCE [LARGE SCALE GENOMIC DNA]</scope>
    <source>
        <strain evidence="2 3">NST_G2</strain>
    </source>
</reference>
<sequence>MLPTAKAREWQQLQSKKYAEKTKFGFVDTQKEDMPPEHVLYHITGAITFVNEIPWVVEPIYIAQWSSMWIMMRREKRDRRHFKRMRFPPFDDEEPPLDYADNILDVEPLEPIQMDLDPEEDGAIAEWFYDRNPLVETP</sequence>
<proteinExistence type="predicted"/>
<evidence type="ECO:0000313" key="4">
    <source>
        <dbReference type="WBParaSite" id="SSLN_0002090301-mRNA-1"/>
    </source>
</evidence>
<dbReference type="AlphaFoldDB" id="A0A183TUL0"/>
<dbReference type="GO" id="GO:0030620">
    <property type="term" value="F:U2 snRNA binding"/>
    <property type="evidence" value="ECO:0007669"/>
    <property type="project" value="TreeGrafter"/>
</dbReference>
<accession>A0A183TUL0</accession>
<dbReference type="GO" id="GO:0005682">
    <property type="term" value="C:U5 snRNP"/>
    <property type="evidence" value="ECO:0007669"/>
    <property type="project" value="TreeGrafter"/>
</dbReference>
<evidence type="ECO:0000313" key="3">
    <source>
        <dbReference type="Proteomes" id="UP000275846"/>
    </source>
</evidence>
<gene>
    <name evidence="2" type="ORF">SSLN_LOCUS20158</name>
</gene>
<feature type="domain" description="PRO8NT" evidence="1">
    <location>
        <begin position="38"/>
        <end position="130"/>
    </location>
</feature>
<dbReference type="PANTHER" id="PTHR11140:SF0">
    <property type="entry name" value="PRE-MRNA-PROCESSING-SPLICING FACTOR 8"/>
    <property type="match status" value="1"/>
</dbReference>
<dbReference type="Pfam" id="PF08082">
    <property type="entry name" value="PRO8NT"/>
    <property type="match status" value="1"/>
</dbReference>
<dbReference type="GO" id="GO:0000244">
    <property type="term" value="P:spliceosomal tri-snRNP complex assembly"/>
    <property type="evidence" value="ECO:0007669"/>
    <property type="project" value="TreeGrafter"/>
</dbReference>
<evidence type="ECO:0000313" key="2">
    <source>
        <dbReference type="EMBL" id="VDM06544.1"/>
    </source>
</evidence>
<organism evidence="4">
    <name type="scientific">Schistocephalus solidus</name>
    <name type="common">Tapeworm</name>
    <dbReference type="NCBI Taxonomy" id="70667"/>
    <lineage>
        <taxon>Eukaryota</taxon>
        <taxon>Metazoa</taxon>
        <taxon>Spiralia</taxon>
        <taxon>Lophotrochozoa</taxon>
        <taxon>Platyhelminthes</taxon>
        <taxon>Cestoda</taxon>
        <taxon>Eucestoda</taxon>
        <taxon>Diphyllobothriidea</taxon>
        <taxon>Diphyllobothriidae</taxon>
        <taxon>Schistocephalus</taxon>
    </lineage>
</organism>
<dbReference type="PANTHER" id="PTHR11140">
    <property type="entry name" value="PRE-MRNA SPLICING FACTOR PRP8"/>
    <property type="match status" value="1"/>
</dbReference>
<dbReference type="GO" id="GO:0097157">
    <property type="term" value="F:pre-mRNA intronic binding"/>
    <property type="evidence" value="ECO:0007669"/>
    <property type="project" value="TreeGrafter"/>
</dbReference>
<dbReference type="GO" id="GO:0071013">
    <property type="term" value="C:catalytic step 2 spliceosome"/>
    <property type="evidence" value="ECO:0007669"/>
    <property type="project" value="TreeGrafter"/>
</dbReference>
<protein>
    <submittedName>
        <fullName evidence="4">PRO8NT domain-containing protein</fullName>
    </submittedName>
</protein>
<dbReference type="STRING" id="70667.A0A183TUL0"/>
<dbReference type="InterPro" id="IPR027652">
    <property type="entry name" value="PRP8"/>
</dbReference>
<reference evidence="4" key="1">
    <citation type="submission" date="2016-06" db="UniProtKB">
        <authorList>
            <consortium name="WormBaseParasite"/>
        </authorList>
    </citation>
    <scope>IDENTIFICATION</scope>
</reference>
<dbReference type="EMBL" id="UYSU01053290">
    <property type="protein sequence ID" value="VDM06544.1"/>
    <property type="molecule type" value="Genomic_DNA"/>
</dbReference>
<dbReference type="InterPro" id="IPR012591">
    <property type="entry name" value="PRO8NT"/>
</dbReference>
<keyword evidence="3" id="KW-1185">Reference proteome</keyword>
<dbReference type="GO" id="GO:0030623">
    <property type="term" value="F:U5 snRNA binding"/>
    <property type="evidence" value="ECO:0007669"/>
    <property type="project" value="TreeGrafter"/>
</dbReference>
<evidence type="ECO:0000259" key="1">
    <source>
        <dbReference type="Pfam" id="PF08082"/>
    </source>
</evidence>